<dbReference type="PATRIC" id="fig|1122207.3.peg.2381"/>
<keyword evidence="1" id="KW-0472">Membrane</keyword>
<keyword evidence="4" id="KW-0418">Kinase</keyword>
<dbReference type="InterPro" id="IPR001932">
    <property type="entry name" value="PPM-type_phosphatase-like_dom"/>
</dbReference>
<dbReference type="RefSeq" id="WP_036162728.1">
    <property type="nucleotide sequence ID" value="NZ_JAMB01000010.1"/>
</dbReference>
<dbReference type="Gene3D" id="3.60.40.10">
    <property type="entry name" value="PPM-type phosphatase domain"/>
    <property type="match status" value="1"/>
</dbReference>
<keyword evidence="1" id="KW-0812">Transmembrane</keyword>
<feature type="domain" description="Protein kinase" evidence="2">
    <location>
        <begin position="271"/>
        <end position="533"/>
    </location>
</feature>
<dbReference type="eggNOG" id="COG0631">
    <property type="taxonomic scope" value="Bacteria"/>
</dbReference>
<keyword evidence="5" id="KW-1185">Reference proteome</keyword>
<dbReference type="Pfam" id="PF00069">
    <property type="entry name" value="Pkinase"/>
    <property type="match status" value="1"/>
</dbReference>
<name>X7E4S5_9GAMM</name>
<dbReference type="InterPro" id="IPR008266">
    <property type="entry name" value="Tyr_kinase_AS"/>
</dbReference>
<feature type="domain" description="PPM-type phosphatase" evidence="3">
    <location>
        <begin position="8"/>
        <end position="238"/>
    </location>
</feature>
<keyword evidence="1" id="KW-1133">Transmembrane helix</keyword>
<dbReference type="SUPFAM" id="SSF56112">
    <property type="entry name" value="Protein kinase-like (PK-like)"/>
    <property type="match status" value="1"/>
</dbReference>
<dbReference type="PANTHER" id="PTHR44167:SF24">
    <property type="entry name" value="SERINE_THREONINE-PROTEIN KINASE CHK2"/>
    <property type="match status" value="1"/>
</dbReference>
<dbReference type="Proteomes" id="UP000054058">
    <property type="component" value="Unassembled WGS sequence"/>
</dbReference>
<dbReference type="InterPro" id="IPR036457">
    <property type="entry name" value="PPM-type-like_dom_sf"/>
</dbReference>
<organism evidence="4 5">
    <name type="scientific">Marinomonas ushuaiensis DSM 15871</name>
    <dbReference type="NCBI Taxonomy" id="1122207"/>
    <lineage>
        <taxon>Bacteria</taxon>
        <taxon>Pseudomonadati</taxon>
        <taxon>Pseudomonadota</taxon>
        <taxon>Gammaproteobacteria</taxon>
        <taxon>Oceanospirillales</taxon>
        <taxon>Oceanospirillaceae</taxon>
        <taxon>Marinomonas</taxon>
    </lineage>
</organism>
<keyword evidence="4" id="KW-0808">Transferase</keyword>
<dbReference type="SUPFAM" id="SSF81606">
    <property type="entry name" value="PP2C-like"/>
    <property type="match status" value="1"/>
</dbReference>
<dbReference type="CDD" id="cd14014">
    <property type="entry name" value="STKc_PknB_like"/>
    <property type="match status" value="1"/>
</dbReference>
<reference evidence="4 5" key="1">
    <citation type="submission" date="2014-01" db="EMBL/GenBank/DDBJ databases">
        <title>Marinomonas ushuaiensis DSM 15871 Genome Sequencing.</title>
        <authorList>
            <person name="Lai Q."/>
            <person name="Shao Z.S."/>
        </authorList>
    </citation>
    <scope>NUCLEOTIDE SEQUENCE [LARGE SCALE GENOMIC DNA]</scope>
    <source>
        <strain evidence="4 5">DSM 15871</strain>
    </source>
</reference>
<evidence type="ECO:0000259" key="3">
    <source>
        <dbReference type="PROSITE" id="PS51746"/>
    </source>
</evidence>
<dbReference type="SMART" id="SM00331">
    <property type="entry name" value="PP2C_SIG"/>
    <property type="match status" value="1"/>
</dbReference>
<dbReference type="STRING" id="1122207.MUS1_03805"/>
<dbReference type="InterPro" id="IPR000719">
    <property type="entry name" value="Prot_kinase_dom"/>
</dbReference>
<evidence type="ECO:0000256" key="1">
    <source>
        <dbReference type="SAM" id="Phobius"/>
    </source>
</evidence>
<dbReference type="InterPro" id="IPR011009">
    <property type="entry name" value="Kinase-like_dom_sf"/>
</dbReference>
<sequence length="570" mass="64031">MSKPLSVNTGYATNKGRKEINQDFIGSRIPKEPLLSAKGIVLAIADGISSSNVSQVASQAAITSFLEDYYCTSDAWSVKTSGQKVVKSINAWLHAQTQNSPYRFEKDKGYICTFSALILKSNTAYLFHSGDSRIYRLNGSTLEQLTQDHRRIVSENVSYLTRALGIDSTLEIDYKSVPISQGDVFLLTTDGIYDFLTESQITDCISQSKILNDAANQLIELALAAGSDDNLSVQIVRVEHIPNYQLDEVQQQVNGLPLPPPLSARMILDGYEIIRPIYVSSRSHVFLARDIESSQTVALKVPSIELGNDLAYLESFMLEDWIAKRITNPHVVKAIEPTRKQNYLYIVTEYIEGKSLAQWLIDNPKPTLEKTRNIISQIAKALQAFHRQEMIHQDIRPANIMIDDTNTIKIIDFGSTHIAGVSNTEEEVLKGTMRYSAPEYFLGQPGTAQSDIYALGVITYQMLSGNKFPYGVNIAQAKSVAAQRRINYTSLINDESELPLWVDDALQKAVQINPLKRYETLSEFIYDLHHPNKIFLNRTRPPLIQRNPVMFWQGVSFSLLLIIAWMILGK</sequence>
<dbReference type="eggNOG" id="COG0515">
    <property type="taxonomic scope" value="Bacteria"/>
</dbReference>
<dbReference type="GO" id="GO:0005524">
    <property type="term" value="F:ATP binding"/>
    <property type="evidence" value="ECO:0007669"/>
    <property type="project" value="InterPro"/>
</dbReference>
<dbReference type="PANTHER" id="PTHR44167">
    <property type="entry name" value="OVARIAN-SPECIFIC SERINE/THREONINE-PROTEIN KINASE LOK-RELATED"/>
    <property type="match status" value="1"/>
</dbReference>
<evidence type="ECO:0000259" key="2">
    <source>
        <dbReference type="PROSITE" id="PS50011"/>
    </source>
</evidence>
<dbReference type="EMBL" id="JAMB01000010">
    <property type="protein sequence ID" value="ETX10183.1"/>
    <property type="molecule type" value="Genomic_DNA"/>
</dbReference>
<dbReference type="CDD" id="cd00143">
    <property type="entry name" value="PP2Cc"/>
    <property type="match status" value="1"/>
</dbReference>
<evidence type="ECO:0000313" key="4">
    <source>
        <dbReference type="EMBL" id="ETX10183.1"/>
    </source>
</evidence>
<dbReference type="Pfam" id="PF13672">
    <property type="entry name" value="PP2C_2"/>
    <property type="match status" value="1"/>
</dbReference>
<feature type="transmembrane region" description="Helical" evidence="1">
    <location>
        <begin position="549"/>
        <end position="568"/>
    </location>
</feature>
<dbReference type="Gene3D" id="1.10.510.10">
    <property type="entry name" value="Transferase(Phosphotransferase) domain 1"/>
    <property type="match status" value="1"/>
</dbReference>
<evidence type="ECO:0000313" key="5">
    <source>
        <dbReference type="Proteomes" id="UP000054058"/>
    </source>
</evidence>
<dbReference type="PROSITE" id="PS51746">
    <property type="entry name" value="PPM_2"/>
    <property type="match status" value="1"/>
</dbReference>
<accession>X7E4S5</accession>
<dbReference type="AlphaFoldDB" id="X7E4S5"/>
<proteinExistence type="predicted"/>
<protein>
    <submittedName>
        <fullName evidence="4">Protein kinase</fullName>
    </submittedName>
</protein>
<dbReference type="OrthoDB" id="9801841at2"/>
<comment type="caution">
    <text evidence="4">The sequence shown here is derived from an EMBL/GenBank/DDBJ whole genome shotgun (WGS) entry which is preliminary data.</text>
</comment>
<dbReference type="PROSITE" id="PS50011">
    <property type="entry name" value="PROTEIN_KINASE_DOM"/>
    <property type="match status" value="1"/>
</dbReference>
<gene>
    <name evidence="4" type="ORF">MUS1_03805</name>
</gene>
<dbReference type="GO" id="GO:0004672">
    <property type="term" value="F:protein kinase activity"/>
    <property type="evidence" value="ECO:0007669"/>
    <property type="project" value="InterPro"/>
</dbReference>
<dbReference type="PROSITE" id="PS00109">
    <property type="entry name" value="PROTEIN_KINASE_TYR"/>
    <property type="match status" value="1"/>
</dbReference>
<dbReference type="SMART" id="SM00332">
    <property type="entry name" value="PP2Cc"/>
    <property type="match status" value="1"/>
</dbReference>